<evidence type="ECO:0000256" key="1">
    <source>
        <dbReference type="ARBA" id="ARBA00004123"/>
    </source>
</evidence>
<dbReference type="Proteomes" id="UP001281761">
    <property type="component" value="Unassembled WGS sequence"/>
</dbReference>
<accession>A0ABQ9YMH8</accession>
<dbReference type="InterPro" id="IPR013907">
    <property type="entry name" value="Sds3"/>
</dbReference>
<organism evidence="6 7">
    <name type="scientific">Blattamonas nauphoetae</name>
    <dbReference type="NCBI Taxonomy" id="2049346"/>
    <lineage>
        <taxon>Eukaryota</taxon>
        <taxon>Metamonada</taxon>
        <taxon>Preaxostyla</taxon>
        <taxon>Oxymonadida</taxon>
        <taxon>Blattamonas</taxon>
    </lineage>
</organism>
<keyword evidence="4" id="KW-0804">Transcription</keyword>
<comment type="caution">
    <text evidence="6">The sequence shown here is derived from an EMBL/GenBank/DDBJ whole genome shotgun (WGS) entry which is preliminary data.</text>
</comment>
<evidence type="ECO:0000313" key="7">
    <source>
        <dbReference type="Proteomes" id="UP001281761"/>
    </source>
</evidence>
<evidence type="ECO:0000256" key="5">
    <source>
        <dbReference type="ARBA" id="ARBA00023242"/>
    </source>
</evidence>
<keyword evidence="2" id="KW-0678">Repressor</keyword>
<keyword evidence="7" id="KW-1185">Reference proteome</keyword>
<sequence>MTNSLSLSDMSPVPVEQMEETLIRELPREISQHPLYRQEVTLLAEQRQNKLRLINLMENYHKHALDKQYRSEVKCANDMFTDNCQQIIRDALHTAEKRRDALLLLRSELISQQTGSFV</sequence>
<protein>
    <submittedName>
        <fullName evidence="6">Uncharacterized protein</fullName>
    </submittedName>
</protein>
<keyword evidence="5" id="KW-0539">Nucleus</keyword>
<comment type="subcellular location">
    <subcellularLocation>
        <location evidence="1">Nucleus</location>
    </subcellularLocation>
</comment>
<reference evidence="6 7" key="1">
    <citation type="journal article" date="2022" name="bioRxiv">
        <title>Genomics of Preaxostyla Flagellates Illuminates Evolutionary Transitions and the Path Towards Mitochondrial Loss.</title>
        <authorList>
            <person name="Novak L.V.F."/>
            <person name="Treitli S.C."/>
            <person name="Pyrih J."/>
            <person name="Halakuc P."/>
            <person name="Pipaliya S.V."/>
            <person name="Vacek V."/>
            <person name="Brzon O."/>
            <person name="Soukal P."/>
            <person name="Eme L."/>
            <person name="Dacks J.B."/>
            <person name="Karnkowska A."/>
            <person name="Elias M."/>
            <person name="Hampl V."/>
        </authorList>
    </citation>
    <scope>NUCLEOTIDE SEQUENCE [LARGE SCALE GENOMIC DNA]</scope>
    <source>
        <strain evidence="6">NAU3</strain>
        <tissue evidence="6">Gut</tissue>
    </source>
</reference>
<evidence type="ECO:0000256" key="4">
    <source>
        <dbReference type="ARBA" id="ARBA00023163"/>
    </source>
</evidence>
<dbReference type="Pfam" id="PF08598">
    <property type="entry name" value="Sds3"/>
    <property type="match status" value="1"/>
</dbReference>
<proteinExistence type="predicted"/>
<dbReference type="EMBL" id="JARBJD010000001">
    <property type="protein sequence ID" value="KAK2964964.1"/>
    <property type="molecule type" value="Genomic_DNA"/>
</dbReference>
<gene>
    <name evidence="6" type="ORF">BLNAU_265</name>
</gene>
<keyword evidence="3" id="KW-0805">Transcription regulation</keyword>
<evidence type="ECO:0000313" key="6">
    <source>
        <dbReference type="EMBL" id="KAK2964964.1"/>
    </source>
</evidence>
<name>A0ABQ9YMH8_9EUKA</name>
<evidence type="ECO:0000256" key="3">
    <source>
        <dbReference type="ARBA" id="ARBA00023015"/>
    </source>
</evidence>
<evidence type="ECO:0000256" key="2">
    <source>
        <dbReference type="ARBA" id="ARBA00022491"/>
    </source>
</evidence>